<name>A0A1H8QMC7_9ACTN</name>
<keyword evidence="1" id="KW-0812">Transmembrane</keyword>
<keyword evidence="4" id="KW-1185">Reference proteome</keyword>
<dbReference type="InterPro" id="IPR043128">
    <property type="entry name" value="Rev_trsase/Diguanyl_cyclase"/>
</dbReference>
<keyword evidence="1" id="KW-0472">Membrane</keyword>
<feature type="domain" description="GGDEF" evidence="2">
    <location>
        <begin position="174"/>
        <end position="300"/>
    </location>
</feature>
<evidence type="ECO:0000313" key="4">
    <source>
        <dbReference type="Proteomes" id="UP000198960"/>
    </source>
</evidence>
<protein>
    <submittedName>
        <fullName evidence="3">Diguanylate cyclase, GGDEF domain</fullName>
    </submittedName>
</protein>
<dbReference type="GO" id="GO:0052621">
    <property type="term" value="F:diguanylate cyclase activity"/>
    <property type="evidence" value="ECO:0007669"/>
    <property type="project" value="TreeGrafter"/>
</dbReference>
<dbReference type="InterPro" id="IPR029787">
    <property type="entry name" value="Nucleotide_cyclase"/>
</dbReference>
<dbReference type="SUPFAM" id="SSF55073">
    <property type="entry name" value="Nucleotide cyclase"/>
    <property type="match status" value="1"/>
</dbReference>
<dbReference type="RefSeq" id="WP_139220386.1">
    <property type="nucleotide sequence ID" value="NZ_FOEE01000002.1"/>
</dbReference>
<reference evidence="4" key="1">
    <citation type="submission" date="2016-10" db="EMBL/GenBank/DDBJ databases">
        <authorList>
            <person name="Varghese N."/>
            <person name="Submissions S."/>
        </authorList>
    </citation>
    <scope>NUCLEOTIDE SEQUENCE [LARGE SCALE GENOMIC DNA]</scope>
    <source>
        <strain evidence="4">DSM 45413</strain>
    </source>
</reference>
<feature type="transmembrane region" description="Helical" evidence="1">
    <location>
        <begin position="20"/>
        <end position="38"/>
    </location>
</feature>
<evidence type="ECO:0000259" key="2">
    <source>
        <dbReference type="PROSITE" id="PS50887"/>
    </source>
</evidence>
<dbReference type="GO" id="GO:1902201">
    <property type="term" value="P:negative regulation of bacterial-type flagellum-dependent cell motility"/>
    <property type="evidence" value="ECO:0007669"/>
    <property type="project" value="TreeGrafter"/>
</dbReference>
<feature type="transmembrane region" description="Helical" evidence="1">
    <location>
        <begin position="95"/>
        <end position="113"/>
    </location>
</feature>
<evidence type="ECO:0000313" key="3">
    <source>
        <dbReference type="EMBL" id="SEO55158.1"/>
    </source>
</evidence>
<accession>A0A1H8QMC7</accession>
<feature type="transmembrane region" description="Helical" evidence="1">
    <location>
        <begin position="45"/>
        <end position="63"/>
    </location>
</feature>
<dbReference type="Gene3D" id="3.30.70.270">
    <property type="match status" value="1"/>
</dbReference>
<dbReference type="NCBIfam" id="TIGR00254">
    <property type="entry name" value="GGDEF"/>
    <property type="match status" value="1"/>
</dbReference>
<dbReference type="SMART" id="SM00267">
    <property type="entry name" value="GGDEF"/>
    <property type="match status" value="1"/>
</dbReference>
<feature type="transmembrane region" description="Helical" evidence="1">
    <location>
        <begin position="69"/>
        <end position="88"/>
    </location>
</feature>
<dbReference type="GO" id="GO:0005886">
    <property type="term" value="C:plasma membrane"/>
    <property type="evidence" value="ECO:0007669"/>
    <property type="project" value="TreeGrafter"/>
</dbReference>
<evidence type="ECO:0000256" key="1">
    <source>
        <dbReference type="SAM" id="Phobius"/>
    </source>
</evidence>
<proteinExistence type="predicted"/>
<dbReference type="EMBL" id="FOEE01000002">
    <property type="protein sequence ID" value="SEO55158.1"/>
    <property type="molecule type" value="Genomic_DNA"/>
</dbReference>
<organism evidence="3 4">
    <name type="scientific">Trujillonella endophytica</name>
    <dbReference type="NCBI Taxonomy" id="673521"/>
    <lineage>
        <taxon>Bacteria</taxon>
        <taxon>Bacillati</taxon>
        <taxon>Actinomycetota</taxon>
        <taxon>Actinomycetes</taxon>
        <taxon>Geodermatophilales</taxon>
        <taxon>Geodermatophilaceae</taxon>
        <taxon>Trujillonella</taxon>
    </lineage>
</organism>
<gene>
    <name evidence="3" type="ORF">SAMN05660991_00678</name>
</gene>
<dbReference type="GO" id="GO:0043709">
    <property type="term" value="P:cell adhesion involved in single-species biofilm formation"/>
    <property type="evidence" value="ECO:0007669"/>
    <property type="project" value="TreeGrafter"/>
</dbReference>
<sequence length="321" mass="34275">MGTPASAAAVLRVDRVDADLLTAAAVAHAVAVVLSFLLPWRRWSAWALLAFPVFSTASVALVATAVPGVSGVFGGFFALCFAYAGLFLPRGGSYVLLPPALVAYFGTLPAVGGTALVRAVFLAGAWLILGELLGLLRRRHEALFRELRVQNETDALTGLANRRGMERFLGAAEGGDILIVFDLDDFKRLNDSRGHAEGDRALETFGRLLSGELRTRDRAARSGGEELLVLLRCSSEPRCGVALTRRLRRSLETAYPGLTFSAGIAVVDPDLSVDSAVQAADRAMYAAKAGGRDQVWVVDDERAGELRRVADFRLPDGVPAP</sequence>
<dbReference type="CDD" id="cd01949">
    <property type="entry name" value="GGDEF"/>
    <property type="match status" value="1"/>
</dbReference>
<dbReference type="PANTHER" id="PTHR45138:SF24">
    <property type="entry name" value="DIGUANYLATE CYCLASE DGCC-RELATED"/>
    <property type="match status" value="1"/>
</dbReference>
<dbReference type="OrthoDB" id="23692at2"/>
<dbReference type="AlphaFoldDB" id="A0A1H8QMC7"/>
<dbReference type="PANTHER" id="PTHR45138">
    <property type="entry name" value="REGULATORY COMPONENTS OF SENSORY TRANSDUCTION SYSTEM"/>
    <property type="match status" value="1"/>
</dbReference>
<keyword evidence="1" id="KW-1133">Transmembrane helix</keyword>
<dbReference type="InterPro" id="IPR000160">
    <property type="entry name" value="GGDEF_dom"/>
</dbReference>
<dbReference type="PROSITE" id="PS50887">
    <property type="entry name" value="GGDEF"/>
    <property type="match status" value="1"/>
</dbReference>
<dbReference type="Proteomes" id="UP000198960">
    <property type="component" value="Unassembled WGS sequence"/>
</dbReference>
<dbReference type="Pfam" id="PF00990">
    <property type="entry name" value="GGDEF"/>
    <property type="match status" value="1"/>
</dbReference>
<dbReference type="STRING" id="673521.SAMN05660991_00678"/>
<dbReference type="InterPro" id="IPR050469">
    <property type="entry name" value="Diguanylate_Cyclase"/>
</dbReference>